<proteinExistence type="predicted"/>
<sequence length="40" mass="4661">MLKINRQRQEKFTPVWDTVISSLVLGLYIRDPRSGLAFPD</sequence>
<dbReference type="RefSeq" id="WP_256377800.1">
    <property type="nucleotide sequence ID" value="NZ_BHVP01000011.1"/>
</dbReference>
<comment type="caution">
    <text evidence="1">The sequence shown here is derived from an EMBL/GenBank/DDBJ whole genome shotgun (WGS) entry which is preliminary data.</text>
</comment>
<gene>
    <name evidence="1" type="ORF">MiTe_00951</name>
</gene>
<organism evidence="1 2">
    <name type="scientific">Microcystis aeruginosa NIES-2520</name>
    <dbReference type="NCBI Taxonomy" id="2303982"/>
    <lineage>
        <taxon>Bacteria</taxon>
        <taxon>Bacillati</taxon>
        <taxon>Cyanobacteriota</taxon>
        <taxon>Cyanophyceae</taxon>
        <taxon>Oscillatoriophycideae</taxon>
        <taxon>Chroococcales</taxon>
        <taxon>Microcystaceae</taxon>
        <taxon>Microcystis</taxon>
    </lineage>
</organism>
<name>A0A5A5RH05_MICAE</name>
<dbReference type="AlphaFoldDB" id="A0A5A5RH05"/>
<dbReference type="EMBL" id="BHVP01000011">
    <property type="protein sequence ID" value="GCA74129.1"/>
    <property type="molecule type" value="Genomic_DNA"/>
</dbReference>
<accession>A0A5A5RH05</accession>
<evidence type="ECO:0000313" key="1">
    <source>
        <dbReference type="EMBL" id="GCA74129.1"/>
    </source>
</evidence>
<reference evidence="1 2" key="1">
    <citation type="submission" date="2018-09" db="EMBL/GenBank/DDBJ databases">
        <title>Evolutionary history of phycoerythrin pigmentation in the water bloom-forming cyanobacterium Microcystis aeruginosa.</title>
        <authorList>
            <person name="Tanabe Y."/>
            <person name="Tanabe Y."/>
            <person name="Yamaguchi H."/>
        </authorList>
    </citation>
    <scope>NUCLEOTIDE SEQUENCE [LARGE SCALE GENOMIC DNA]</scope>
    <source>
        <strain evidence="1 2">NIES-2520</strain>
    </source>
</reference>
<evidence type="ECO:0000313" key="2">
    <source>
        <dbReference type="Proteomes" id="UP000324917"/>
    </source>
</evidence>
<protein>
    <submittedName>
        <fullName evidence="1">Uncharacterized protein</fullName>
    </submittedName>
</protein>
<dbReference type="Proteomes" id="UP000324917">
    <property type="component" value="Unassembled WGS sequence"/>
</dbReference>